<keyword evidence="2" id="KW-1185">Reference proteome</keyword>
<dbReference type="AlphaFoldDB" id="A0A4Q9QBB6"/>
<evidence type="ECO:0000313" key="1">
    <source>
        <dbReference type="EMBL" id="TBU64973.1"/>
    </source>
</evidence>
<reference evidence="1 2" key="1">
    <citation type="submission" date="2019-01" db="EMBL/GenBank/DDBJ databases">
        <title>Draft genome sequences of three monokaryotic isolates of the white-rot basidiomycete fungus Dichomitus squalens.</title>
        <authorList>
            <consortium name="DOE Joint Genome Institute"/>
            <person name="Lopez S.C."/>
            <person name="Andreopoulos B."/>
            <person name="Pangilinan J."/>
            <person name="Lipzen A."/>
            <person name="Riley R."/>
            <person name="Ahrendt S."/>
            <person name="Ng V."/>
            <person name="Barry K."/>
            <person name="Daum C."/>
            <person name="Grigoriev I.V."/>
            <person name="Hilden K.S."/>
            <person name="Makela M.R."/>
            <person name="de Vries R.P."/>
        </authorList>
    </citation>
    <scope>NUCLEOTIDE SEQUENCE [LARGE SCALE GENOMIC DNA]</scope>
    <source>
        <strain evidence="1 2">CBS 464.89</strain>
    </source>
</reference>
<protein>
    <submittedName>
        <fullName evidence="1">Uncharacterized protein</fullName>
    </submittedName>
</protein>
<name>A0A4Q9QBB6_9APHY</name>
<proteinExistence type="predicted"/>
<dbReference type="Proteomes" id="UP000292082">
    <property type="component" value="Unassembled WGS sequence"/>
</dbReference>
<dbReference type="EMBL" id="ML145085">
    <property type="protein sequence ID" value="TBU64973.1"/>
    <property type="molecule type" value="Genomic_DNA"/>
</dbReference>
<organism evidence="1 2">
    <name type="scientific">Dichomitus squalens</name>
    <dbReference type="NCBI Taxonomy" id="114155"/>
    <lineage>
        <taxon>Eukaryota</taxon>
        <taxon>Fungi</taxon>
        <taxon>Dikarya</taxon>
        <taxon>Basidiomycota</taxon>
        <taxon>Agaricomycotina</taxon>
        <taxon>Agaricomycetes</taxon>
        <taxon>Polyporales</taxon>
        <taxon>Polyporaceae</taxon>
        <taxon>Dichomitus</taxon>
    </lineage>
</organism>
<feature type="non-terminal residue" evidence="1">
    <location>
        <position position="52"/>
    </location>
</feature>
<sequence length="52" mass="5917">MPKYTSFSAFRISTLPLLNIIDKSEVAVMHNRLYWCGEGVKAVEPNLRPSHV</sequence>
<accession>A0A4Q9QBB6</accession>
<gene>
    <name evidence="1" type="ORF">BD310DRAFT_913779</name>
</gene>
<evidence type="ECO:0000313" key="2">
    <source>
        <dbReference type="Proteomes" id="UP000292082"/>
    </source>
</evidence>